<organism evidence="6 7">
    <name type="scientific">Allosphingosinicella humi</name>
    <dbReference type="NCBI Taxonomy" id="2068657"/>
    <lineage>
        <taxon>Bacteria</taxon>
        <taxon>Pseudomonadati</taxon>
        <taxon>Pseudomonadota</taxon>
        <taxon>Alphaproteobacteria</taxon>
        <taxon>Sphingomonadales</taxon>
        <taxon>Sphingomonadaceae</taxon>
        <taxon>Allosphingosinicella</taxon>
    </lineage>
</organism>
<keyword evidence="7" id="KW-1185">Reference proteome</keyword>
<evidence type="ECO:0000313" key="7">
    <source>
        <dbReference type="Proteomes" id="UP000245916"/>
    </source>
</evidence>
<name>A0A2U2J5F6_9SPHN</name>
<keyword evidence="6" id="KW-0378">Hydrolase</keyword>
<dbReference type="Pfam" id="PF13354">
    <property type="entry name" value="Beta-lactamase2"/>
    <property type="match status" value="1"/>
</dbReference>
<dbReference type="EMBL" id="QFFF01000001">
    <property type="protein sequence ID" value="PWG03573.1"/>
    <property type="molecule type" value="Genomic_DNA"/>
</dbReference>
<sequence length="336" mass="35401">MLRRALLVLLPLALAACGSEAPPPAPPADTVTPALEALASRAEPGQLGAAVLDLGTGEMKGVNADKPMPMQSVFKLPLAIVVLDLADKGKLSLDEEVTLTRDQLSVAHSPIADAFPEKTDYTIEALMRAAVAQSDNSAADILLKRIGGPEVVTRFFQDRGIGSFRLDRYEYELQPQLVGLPEFSGQWIGMDAFSKAQATVPVETQRASLRIYLADPRDRVSPADVVRILSMLAKGELLSPESTEKLMDILESTSTGTDRLKAGVPDGATVYHKTGTGPTVDGIASATNDVGIIELADGRRLAVAAFLAGAELPPEGRAALIAEVARIATGDTAEAP</sequence>
<feature type="chain" id="PRO_5015397045" description="beta-lactamase" evidence="4">
    <location>
        <begin position="22"/>
        <end position="336"/>
    </location>
</feature>
<dbReference type="EC" id="3.5.2.6" evidence="3"/>
<dbReference type="PROSITE" id="PS51257">
    <property type="entry name" value="PROKAR_LIPOPROTEIN"/>
    <property type="match status" value="1"/>
</dbReference>
<dbReference type="InterPro" id="IPR000871">
    <property type="entry name" value="Beta-lactam_class-A"/>
</dbReference>
<feature type="signal peptide" evidence="4">
    <location>
        <begin position="1"/>
        <end position="21"/>
    </location>
</feature>
<dbReference type="Proteomes" id="UP000245916">
    <property type="component" value="Unassembled WGS sequence"/>
</dbReference>
<accession>A0A2U2J5F6</accession>
<dbReference type="InterPro" id="IPR012338">
    <property type="entry name" value="Beta-lactam/transpept-like"/>
</dbReference>
<dbReference type="AlphaFoldDB" id="A0A2U2J5F6"/>
<dbReference type="GO" id="GO:0030655">
    <property type="term" value="P:beta-lactam antibiotic catabolic process"/>
    <property type="evidence" value="ECO:0007669"/>
    <property type="project" value="InterPro"/>
</dbReference>
<evidence type="ECO:0000256" key="3">
    <source>
        <dbReference type="ARBA" id="ARBA00012865"/>
    </source>
</evidence>
<dbReference type="Gene3D" id="3.40.710.10">
    <property type="entry name" value="DD-peptidase/beta-lactamase superfamily"/>
    <property type="match status" value="1"/>
</dbReference>
<dbReference type="OrthoDB" id="9784149at2"/>
<keyword evidence="4" id="KW-0732">Signal</keyword>
<dbReference type="GO" id="GO:0008800">
    <property type="term" value="F:beta-lactamase activity"/>
    <property type="evidence" value="ECO:0007669"/>
    <property type="project" value="UniProtKB-EC"/>
</dbReference>
<dbReference type="PRINTS" id="PR00118">
    <property type="entry name" value="BLACTAMASEA"/>
</dbReference>
<gene>
    <name evidence="6" type="ORF">DF286_12325</name>
</gene>
<feature type="domain" description="Beta-lactamase class A catalytic" evidence="5">
    <location>
        <begin position="49"/>
        <end position="306"/>
    </location>
</feature>
<evidence type="ECO:0000259" key="5">
    <source>
        <dbReference type="Pfam" id="PF13354"/>
    </source>
</evidence>
<comment type="similarity">
    <text evidence="2">Belongs to the class-A beta-lactamase family.</text>
</comment>
<dbReference type="RefSeq" id="WP_109271711.1">
    <property type="nucleotide sequence ID" value="NZ_QFFF01000001.1"/>
</dbReference>
<protein>
    <recommendedName>
        <fullName evidence="3">beta-lactamase</fullName>
        <ecNumber evidence="3">3.5.2.6</ecNumber>
    </recommendedName>
</protein>
<reference evidence="6 7" key="1">
    <citation type="submission" date="2018-05" db="EMBL/GenBank/DDBJ databases">
        <title>Genome of Sphingosinicella humi QZX222.</title>
        <authorList>
            <person name="Qiao Z."/>
            <person name="Wang G."/>
        </authorList>
    </citation>
    <scope>NUCLEOTIDE SEQUENCE [LARGE SCALE GENOMIC DNA]</scope>
    <source>
        <strain evidence="6 7">QZX222</strain>
    </source>
</reference>
<dbReference type="PANTHER" id="PTHR35333">
    <property type="entry name" value="BETA-LACTAMASE"/>
    <property type="match status" value="1"/>
</dbReference>
<evidence type="ECO:0000256" key="4">
    <source>
        <dbReference type="SAM" id="SignalP"/>
    </source>
</evidence>
<dbReference type="PANTHER" id="PTHR35333:SF3">
    <property type="entry name" value="BETA-LACTAMASE-TYPE TRANSPEPTIDASE FOLD CONTAINING PROTEIN"/>
    <property type="match status" value="1"/>
</dbReference>
<dbReference type="NCBIfam" id="NF033103">
    <property type="entry name" value="bla_class_A"/>
    <property type="match status" value="1"/>
</dbReference>
<dbReference type="InterPro" id="IPR045155">
    <property type="entry name" value="Beta-lactam_cat"/>
</dbReference>
<evidence type="ECO:0000256" key="1">
    <source>
        <dbReference type="ARBA" id="ARBA00001526"/>
    </source>
</evidence>
<dbReference type="SUPFAM" id="SSF56601">
    <property type="entry name" value="beta-lactamase/transpeptidase-like"/>
    <property type="match status" value="1"/>
</dbReference>
<comment type="catalytic activity">
    <reaction evidence="1">
        <text>a beta-lactam + H2O = a substituted beta-amino acid</text>
        <dbReference type="Rhea" id="RHEA:20401"/>
        <dbReference type="ChEBI" id="CHEBI:15377"/>
        <dbReference type="ChEBI" id="CHEBI:35627"/>
        <dbReference type="ChEBI" id="CHEBI:140347"/>
        <dbReference type="EC" id="3.5.2.6"/>
    </reaction>
</comment>
<comment type="caution">
    <text evidence="6">The sequence shown here is derived from an EMBL/GenBank/DDBJ whole genome shotgun (WGS) entry which is preliminary data.</text>
</comment>
<dbReference type="GO" id="GO:0046677">
    <property type="term" value="P:response to antibiotic"/>
    <property type="evidence" value="ECO:0007669"/>
    <property type="project" value="InterPro"/>
</dbReference>
<evidence type="ECO:0000313" key="6">
    <source>
        <dbReference type="EMBL" id="PWG03573.1"/>
    </source>
</evidence>
<evidence type="ECO:0000256" key="2">
    <source>
        <dbReference type="ARBA" id="ARBA00009009"/>
    </source>
</evidence>
<proteinExistence type="inferred from homology"/>